<protein>
    <submittedName>
        <fullName evidence="1">Uncharacterized protein</fullName>
    </submittedName>
</protein>
<name>A0A2T7FSM8_9RHOB</name>
<evidence type="ECO:0000313" key="2">
    <source>
        <dbReference type="Proteomes" id="UP000244817"/>
    </source>
</evidence>
<dbReference type="EMBL" id="QCYG01000029">
    <property type="protein sequence ID" value="PVA05179.1"/>
    <property type="molecule type" value="Genomic_DNA"/>
</dbReference>
<proteinExistence type="predicted"/>
<reference evidence="1 2" key="1">
    <citation type="submission" date="2018-04" db="EMBL/GenBank/DDBJ databases">
        <title>Pelagivirga bohaiensis gen. nov., sp. nov., a bacterium isolated from the Bohai Sea.</title>
        <authorList>
            <person name="Ji X."/>
        </authorList>
    </citation>
    <scope>NUCLEOTIDE SEQUENCE [LARGE SCALE GENOMIC DNA]</scope>
    <source>
        <strain evidence="1 2">BH-SD16</strain>
    </source>
</reference>
<dbReference type="Proteomes" id="UP000244817">
    <property type="component" value="Unassembled WGS sequence"/>
</dbReference>
<accession>A0A2T7FSM8</accession>
<organism evidence="1 2">
    <name type="scientific">Thalassorhabdomicrobium marinisediminis</name>
    <dbReference type="NCBI Taxonomy" id="2170577"/>
    <lineage>
        <taxon>Bacteria</taxon>
        <taxon>Pseudomonadati</taxon>
        <taxon>Pseudomonadota</taxon>
        <taxon>Alphaproteobacteria</taxon>
        <taxon>Rhodobacterales</taxon>
        <taxon>Paracoccaceae</taxon>
        <taxon>Thalassorhabdomicrobium</taxon>
    </lineage>
</organism>
<evidence type="ECO:0000313" key="1">
    <source>
        <dbReference type="EMBL" id="PVA05179.1"/>
    </source>
</evidence>
<keyword evidence="2" id="KW-1185">Reference proteome</keyword>
<gene>
    <name evidence="1" type="ORF">DC363_16580</name>
</gene>
<dbReference type="AlphaFoldDB" id="A0A2T7FSM8"/>
<comment type="caution">
    <text evidence="1">The sequence shown here is derived from an EMBL/GenBank/DDBJ whole genome shotgun (WGS) entry which is preliminary data.</text>
</comment>
<sequence length="182" mass="20039">MLICWSPYPGTFNPRQPTAYLLDHAVTKTVGQKSVNEARSPRPEVLLGHPAVVQAAINGLGFKRRYSLCTLSFAASEICVEAFNRGNSGVRDAVAVTTSAFLEFTYAGIPVDSRPPVLVSTHTHTGRLEVNFTLPRFVIDGGGAVRSFNPCPPGNGNRWRWDRLGDALTKHFDWINPRDIEC</sequence>